<protein>
    <recommendedName>
        <fullName evidence="1">Integrase core domain-containing protein</fullName>
    </recommendedName>
</protein>
<reference evidence="2" key="1">
    <citation type="journal article" date="2023" name="Front. Mar. Sci.">
        <title>A new Merluccius polli reference genome to investigate the effects of global change in West African waters.</title>
        <authorList>
            <person name="Mateo J.L."/>
            <person name="Blanco-Fernandez C."/>
            <person name="Garcia-Vazquez E."/>
            <person name="Machado-Schiaffino G."/>
        </authorList>
    </citation>
    <scope>NUCLEOTIDE SEQUENCE</scope>
    <source>
        <strain evidence="2">C29</strain>
        <tissue evidence="2">Fin</tissue>
    </source>
</reference>
<feature type="domain" description="Integrase core" evidence="1">
    <location>
        <begin position="81"/>
        <end position="133"/>
    </location>
</feature>
<evidence type="ECO:0000313" key="3">
    <source>
        <dbReference type="Proteomes" id="UP001174136"/>
    </source>
</evidence>
<gene>
    <name evidence="2" type="ORF">N1851_031491</name>
</gene>
<name>A0AA47M3U7_MERPO</name>
<dbReference type="EMBL" id="JAOPHQ010006014">
    <property type="protein sequence ID" value="KAK0133135.1"/>
    <property type="molecule type" value="Genomic_DNA"/>
</dbReference>
<evidence type="ECO:0000259" key="1">
    <source>
        <dbReference type="Pfam" id="PF24764"/>
    </source>
</evidence>
<dbReference type="InterPro" id="IPR058913">
    <property type="entry name" value="Integrase_dom_put"/>
</dbReference>
<sequence>MKDISVCSILCLHRSYILMLLPTTKPQLLSLSSWMVSASTDGRQEYVLTKESKTWTLPDACSQCEELDVGASLLAKASTTKAVTCNYYEVLHSMEEDGLVDLSDEMHLFCVHYVILPRLSSDLKCFLSGWNKQQHWDATNTCG</sequence>
<evidence type="ECO:0000313" key="2">
    <source>
        <dbReference type="EMBL" id="KAK0133135.1"/>
    </source>
</evidence>
<proteinExistence type="predicted"/>
<comment type="caution">
    <text evidence="2">The sequence shown here is derived from an EMBL/GenBank/DDBJ whole genome shotgun (WGS) entry which is preliminary data.</text>
</comment>
<accession>A0AA47M3U7</accession>
<keyword evidence="3" id="KW-1185">Reference proteome</keyword>
<dbReference type="AlphaFoldDB" id="A0AA47M3U7"/>
<dbReference type="Proteomes" id="UP001174136">
    <property type="component" value="Unassembled WGS sequence"/>
</dbReference>
<dbReference type="Pfam" id="PF24764">
    <property type="entry name" value="rva_4"/>
    <property type="match status" value="1"/>
</dbReference>
<organism evidence="2 3">
    <name type="scientific">Merluccius polli</name>
    <name type="common">Benguela hake</name>
    <name type="synonym">Merluccius cadenati</name>
    <dbReference type="NCBI Taxonomy" id="89951"/>
    <lineage>
        <taxon>Eukaryota</taxon>
        <taxon>Metazoa</taxon>
        <taxon>Chordata</taxon>
        <taxon>Craniata</taxon>
        <taxon>Vertebrata</taxon>
        <taxon>Euteleostomi</taxon>
        <taxon>Actinopterygii</taxon>
        <taxon>Neopterygii</taxon>
        <taxon>Teleostei</taxon>
        <taxon>Neoteleostei</taxon>
        <taxon>Acanthomorphata</taxon>
        <taxon>Zeiogadaria</taxon>
        <taxon>Gadariae</taxon>
        <taxon>Gadiformes</taxon>
        <taxon>Gadoidei</taxon>
        <taxon>Merlucciidae</taxon>
        <taxon>Merluccius</taxon>
    </lineage>
</organism>